<dbReference type="EMBL" id="CP029462">
    <property type="protein sequence ID" value="AXL21843.1"/>
    <property type="molecule type" value="Genomic_DNA"/>
</dbReference>
<protein>
    <submittedName>
        <fullName evidence="1">Uncharacterized protein</fullName>
    </submittedName>
</protein>
<sequence length="126" mass="15079">MTEREKKELLQDKRSIIKRMTIEFEHWEYIKDHGCNDPFYADGVNMNLIRNHIIYDKCQLLEICEALNEPVPEEYYIQTPPKVDNNYMCKDGAMFEIRRQRVEAWGQKVVTKLSRKFSLSGQTELF</sequence>
<dbReference type="RefSeq" id="WP_107196345.1">
    <property type="nucleotide sequence ID" value="NZ_CP029462.1"/>
</dbReference>
<reference evidence="1 2" key="1">
    <citation type="submission" date="2018-05" db="EMBL/GenBank/DDBJ databases">
        <title>Complete genome sequence of Megasphaera sp. AJH120T, isolated from the ceca of a chicken.</title>
        <authorList>
            <person name="Maki J."/>
            <person name="Looft T."/>
        </authorList>
    </citation>
    <scope>NUCLEOTIDE SEQUENCE [LARGE SCALE GENOMIC DNA]</scope>
    <source>
        <strain evidence="1 2">AJH120</strain>
    </source>
</reference>
<dbReference type="KEGG" id="meg:DKB62_09855"/>
<dbReference type="OrthoDB" id="1795836at2"/>
<name>A0A346B150_9FIRM</name>
<dbReference type="Proteomes" id="UP000254337">
    <property type="component" value="Chromosome"/>
</dbReference>
<organism evidence="1 2">
    <name type="scientific">Megasphaera stantonii</name>
    <dbReference type="NCBI Taxonomy" id="2144175"/>
    <lineage>
        <taxon>Bacteria</taxon>
        <taxon>Bacillati</taxon>
        <taxon>Bacillota</taxon>
        <taxon>Negativicutes</taxon>
        <taxon>Veillonellales</taxon>
        <taxon>Veillonellaceae</taxon>
        <taxon>Megasphaera</taxon>
    </lineage>
</organism>
<evidence type="ECO:0000313" key="1">
    <source>
        <dbReference type="EMBL" id="AXL21843.1"/>
    </source>
</evidence>
<evidence type="ECO:0000313" key="2">
    <source>
        <dbReference type="Proteomes" id="UP000254337"/>
    </source>
</evidence>
<gene>
    <name evidence="1" type="ORF">DKB62_09855</name>
</gene>
<dbReference type="AlphaFoldDB" id="A0A346B150"/>
<proteinExistence type="predicted"/>
<accession>A0A346B150</accession>
<keyword evidence="2" id="KW-1185">Reference proteome</keyword>